<evidence type="ECO:0000313" key="2">
    <source>
        <dbReference type="Proteomes" id="UP000651482"/>
    </source>
</evidence>
<dbReference type="AlphaFoldDB" id="A0A926HT43"/>
<sequence>MRDALFPGRFSVCGVTDGNFTLGTACVMLRRNPPAKNTKPEIRVLRMFGLHHALSSKKAASLCAGINSCRLEADVFPKRGNPTESNIRWDFPFCTAKFFSKYTDFDFLPR</sequence>
<comment type="caution">
    <text evidence="1">The sequence shown here is derived from an EMBL/GenBank/DDBJ whole genome shotgun (WGS) entry which is preliminary data.</text>
</comment>
<gene>
    <name evidence="1" type="ORF">IAG03_08710</name>
</gene>
<dbReference type="RefSeq" id="WP_249319803.1">
    <property type="nucleotide sequence ID" value="NZ_JACRSN010000012.1"/>
</dbReference>
<name>A0A926HT43_9FIRM</name>
<evidence type="ECO:0000313" key="1">
    <source>
        <dbReference type="EMBL" id="MBC8534081.1"/>
    </source>
</evidence>
<accession>A0A926HT43</accession>
<organism evidence="1 2">
    <name type="scientific">Yeguia hominis</name>
    <dbReference type="NCBI Taxonomy" id="2763662"/>
    <lineage>
        <taxon>Bacteria</taxon>
        <taxon>Bacillati</taxon>
        <taxon>Bacillota</taxon>
        <taxon>Clostridia</taxon>
        <taxon>Eubacteriales</taxon>
        <taxon>Yeguiaceae</taxon>
        <taxon>Yeguia</taxon>
    </lineage>
</organism>
<dbReference type="EMBL" id="JACRSN010000012">
    <property type="protein sequence ID" value="MBC8534081.1"/>
    <property type="molecule type" value="Genomic_DNA"/>
</dbReference>
<keyword evidence="2" id="KW-1185">Reference proteome</keyword>
<dbReference type="Proteomes" id="UP000651482">
    <property type="component" value="Unassembled WGS sequence"/>
</dbReference>
<reference evidence="1" key="1">
    <citation type="submission" date="2020-08" db="EMBL/GenBank/DDBJ databases">
        <title>Genome public.</title>
        <authorList>
            <person name="Liu C."/>
            <person name="Sun Q."/>
        </authorList>
    </citation>
    <scope>NUCLEOTIDE SEQUENCE</scope>
    <source>
        <strain evidence="1">NSJ-40</strain>
    </source>
</reference>
<proteinExistence type="predicted"/>
<protein>
    <submittedName>
        <fullName evidence="1">Uncharacterized protein</fullName>
    </submittedName>
</protein>